<keyword evidence="1 2" id="KW-0732">Signal</keyword>
<dbReference type="PANTHER" id="PTHR33376:SF4">
    <property type="entry name" value="SIALIC ACID-BINDING PERIPLASMIC PROTEIN SIAP"/>
    <property type="match status" value="1"/>
</dbReference>
<dbReference type="SUPFAM" id="SSF53850">
    <property type="entry name" value="Periplasmic binding protein-like II"/>
    <property type="match status" value="1"/>
</dbReference>
<name>A0A560CDB8_AZOBR</name>
<dbReference type="NCBIfam" id="NF037995">
    <property type="entry name" value="TRAP_S1"/>
    <property type="match status" value="1"/>
</dbReference>
<evidence type="ECO:0000313" key="4">
    <source>
        <dbReference type="Proteomes" id="UP000318529"/>
    </source>
</evidence>
<dbReference type="EMBL" id="VITH01000006">
    <property type="protein sequence ID" value="TWA82852.1"/>
    <property type="molecule type" value="Genomic_DNA"/>
</dbReference>
<organism evidence="3 4">
    <name type="scientific">Azospirillum brasilense</name>
    <dbReference type="NCBI Taxonomy" id="192"/>
    <lineage>
        <taxon>Bacteria</taxon>
        <taxon>Pseudomonadati</taxon>
        <taxon>Pseudomonadota</taxon>
        <taxon>Alphaproteobacteria</taxon>
        <taxon>Rhodospirillales</taxon>
        <taxon>Azospirillaceae</taxon>
        <taxon>Azospirillum</taxon>
    </lineage>
</organism>
<protein>
    <submittedName>
        <fullName evidence="3">TRAP-type C4-dicarboxylate transport system substrate-binding protein</fullName>
    </submittedName>
</protein>
<dbReference type="RefSeq" id="WP_145683614.1">
    <property type="nucleotide sequence ID" value="NZ_VITH01000006.1"/>
</dbReference>
<accession>A0A560CDB8</accession>
<evidence type="ECO:0000256" key="1">
    <source>
        <dbReference type="ARBA" id="ARBA00022729"/>
    </source>
</evidence>
<feature type="chain" id="PRO_5022238733" evidence="2">
    <location>
        <begin position="33"/>
        <end position="334"/>
    </location>
</feature>
<dbReference type="Pfam" id="PF03480">
    <property type="entry name" value="DctP"/>
    <property type="match status" value="1"/>
</dbReference>
<dbReference type="Proteomes" id="UP000318529">
    <property type="component" value="Unassembled WGS sequence"/>
</dbReference>
<dbReference type="InterPro" id="IPR018389">
    <property type="entry name" value="DctP_fam"/>
</dbReference>
<evidence type="ECO:0000313" key="3">
    <source>
        <dbReference type="EMBL" id="TWA82852.1"/>
    </source>
</evidence>
<feature type="signal peptide" evidence="2">
    <location>
        <begin position="1"/>
        <end position="32"/>
    </location>
</feature>
<dbReference type="PANTHER" id="PTHR33376">
    <property type="match status" value="1"/>
</dbReference>
<comment type="caution">
    <text evidence="3">The sequence shown here is derived from an EMBL/GenBank/DDBJ whole genome shotgun (WGS) entry which is preliminary data.</text>
</comment>
<evidence type="ECO:0000256" key="2">
    <source>
        <dbReference type="SAM" id="SignalP"/>
    </source>
</evidence>
<gene>
    <name evidence="3" type="ORF">FBZ83_10635</name>
</gene>
<reference evidence="3 4" key="1">
    <citation type="submission" date="2019-06" db="EMBL/GenBank/DDBJ databases">
        <title>Genomic Encyclopedia of Type Strains, Phase IV (KMG-V): Genome sequencing to study the core and pangenomes of soil and plant-associated prokaryotes.</title>
        <authorList>
            <person name="Whitman W."/>
        </authorList>
    </citation>
    <scope>NUCLEOTIDE SEQUENCE [LARGE SCALE GENOMIC DNA]</scope>
    <source>
        <strain evidence="3 4">BR 11650</strain>
    </source>
</reference>
<dbReference type="Gene3D" id="3.40.190.170">
    <property type="entry name" value="Bacterial extracellular solute-binding protein, family 7"/>
    <property type="match status" value="1"/>
</dbReference>
<proteinExistence type="predicted"/>
<dbReference type="InterPro" id="IPR038404">
    <property type="entry name" value="TRAP_DctP_sf"/>
</dbReference>
<dbReference type="GO" id="GO:0055085">
    <property type="term" value="P:transmembrane transport"/>
    <property type="evidence" value="ECO:0007669"/>
    <property type="project" value="InterPro"/>
</dbReference>
<dbReference type="CDD" id="cd13602">
    <property type="entry name" value="PBP2_TRAP_BpDctp6_7"/>
    <property type="match status" value="1"/>
</dbReference>
<dbReference type="AlphaFoldDB" id="A0A560CDB8"/>
<sequence>MLHAVLKATPAAVLKAAAVAALVLAGGVTARAATVWDVSVPWPASEFHTVNAERFAKAVGEATKGQVTLTIHSGGSLGIRANESLRAVEDGAVPMAEVAGFLNVGDVPILGLEAIPFLVKDYAELRRLHTLLRPIWEAELAKRNQKILYVVPWPSQNFFTKTPIAKVADMKGVRMRTYDANTTAMVQRLGMVPLQLGNAEVVAALATGKVDAAMTAGSTAAAQKYWEFLKYGFNTNHLWASNLMTVNLDSGKTLSPQQQAAIEAVAAGLEPDFWTVSEGEHTRRMAELQAHGMTVGPIAPELRKALEEATADMTADFIRKVGGPSADVIAAFKK</sequence>